<feature type="chain" id="PRO_5019386464" evidence="3">
    <location>
        <begin position="19"/>
        <end position="677"/>
    </location>
</feature>
<feature type="region of interest" description="Disordered" evidence="2">
    <location>
        <begin position="221"/>
        <end position="261"/>
    </location>
</feature>
<dbReference type="EMBL" id="SDMP01000015">
    <property type="protein sequence ID" value="RYR09294.1"/>
    <property type="molecule type" value="Genomic_DNA"/>
</dbReference>
<evidence type="ECO:0000313" key="4">
    <source>
        <dbReference type="EMBL" id="RYR09294.1"/>
    </source>
</evidence>
<comment type="caution">
    <text evidence="4">The sequence shown here is derived from an EMBL/GenBank/DDBJ whole genome shotgun (WGS) entry which is preliminary data.</text>
</comment>
<feature type="coiled-coil region" evidence="1">
    <location>
        <begin position="519"/>
        <end position="553"/>
    </location>
</feature>
<keyword evidence="5" id="KW-1185">Reference proteome</keyword>
<sequence>MAWGVELLVTLVGGGACGIELLEASVLEVVLLEDDELLKERNVTTRFECFCLVVLGGKEIRFDGIEWRARNEITKPPINKDNNLYQSKGISLPLSRYPSQAASLQCHAIVNSFYHHLLQFLAVLSLPRVPSCSLSLILYSSEEELGIGGINSVILVYNSAMANKKDKALRSSISMRDIIYEQEEQIELGSRQSRLISSMKKSRGLKGGSMVNIIGELEDTASSPSQTPLVLHTNDDGPALAPQANDNDRPATKRKRGPTKCLKTHGLSYEDRLPIRLNKYGQPIGCNRAKLSSHLGTLVRNARLAPLTYTSWHGLKDNWEDLWEATIEKFDIGVLGKAWVFKTLGSSWRTYKSRLKTQYFKENMSLAYNMKNCPRTVPLDHWKILIQFWSLDMIKEQSKKNKASRAKNTSQHTTGSKTFAEIREEEAMKNPDRREPSRVNMFFLTHKPRDGKSMSEGTSKIFLELEDAIASHPEKLESTNQDDILSQVLGKDQPSRVRTYGRGVVASNLWGPKSQFETERLIEEVKENAQAEIQNIQQKMQEEMETKLQERMEAMKSQMLYGFNIFLNQLQKNLPGVEILNLSFMSTTLYEKEVEATATTHHEITAATEKEVLSNSKSASRNILESSTITEGVSKSQAKLLPRTKKNVIVSPKQKQALYSSSTQEILDLKLEKKKHD</sequence>
<dbReference type="Proteomes" id="UP000289738">
    <property type="component" value="Chromosome B05"/>
</dbReference>
<evidence type="ECO:0000256" key="2">
    <source>
        <dbReference type="SAM" id="MobiDB-lite"/>
    </source>
</evidence>
<feature type="compositionally biased region" description="Polar residues" evidence="2">
    <location>
        <begin position="406"/>
        <end position="417"/>
    </location>
</feature>
<organism evidence="4 5">
    <name type="scientific">Arachis hypogaea</name>
    <name type="common">Peanut</name>
    <dbReference type="NCBI Taxonomy" id="3818"/>
    <lineage>
        <taxon>Eukaryota</taxon>
        <taxon>Viridiplantae</taxon>
        <taxon>Streptophyta</taxon>
        <taxon>Embryophyta</taxon>
        <taxon>Tracheophyta</taxon>
        <taxon>Spermatophyta</taxon>
        <taxon>Magnoliopsida</taxon>
        <taxon>eudicotyledons</taxon>
        <taxon>Gunneridae</taxon>
        <taxon>Pentapetalae</taxon>
        <taxon>rosids</taxon>
        <taxon>fabids</taxon>
        <taxon>Fabales</taxon>
        <taxon>Fabaceae</taxon>
        <taxon>Papilionoideae</taxon>
        <taxon>50 kb inversion clade</taxon>
        <taxon>dalbergioids sensu lato</taxon>
        <taxon>Dalbergieae</taxon>
        <taxon>Pterocarpus clade</taxon>
        <taxon>Arachis</taxon>
    </lineage>
</organism>
<feature type="region of interest" description="Disordered" evidence="2">
    <location>
        <begin position="400"/>
        <end position="419"/>
    </location>
</feature>
<dbReference type="PANTHER" id="PTHR33144">
    <property type="entry name" value="OS10G0409366 PROTEIN-RELATED"/>
    <property type="match status" value="1"/>
</dbReference>
<dbReference type="STRING" id="3818.A0A444Z5I4"/>
<keyword evidence="3" id="KW-0732">Signal</keyword>
<protein>
    <submittedName>
        <fullName evidence="4">Uncharacterized protein</fullName>
    </submittedName>
</protein>
<gene>
    <name evidence="4" type="ORF">Ahy_B05g077516</name>
</gene>
<evidence type="ECO:0000313" key="5">
    <source>
        <dbReference type="Proteomes" id="UP000289738"/>
    </source>
</evidence>
<evidence type="ECO:0000256" key="1">
    <source>
        <dbReference type="SAM" id="Coils"/>
    </source>
</evidence>
<name>A0A444Z5I4_ARAHY</name>
<evidence type="ECO:0000256" key="3">
    <source>
        <dbReference type="SAM" id="SignalP"/>
    </source>
</evidence>
<reference evidence="4 5" key="1">
    <citation type="submission" date="2019-01" db="EMBL/GenBank/DDBJ databases">
        <title>Sequencing of cultivated peanut Arachis hypogaea provides insights into genome evolution and oil improvement.</title>
        <authorList>
            <person name="Chen X."/>
        </authorList>
    </citation>
    <scope>NUCLEOTIDE SEQUENCE [LARGE SCALE GENOMIC DNA]</scope>
    <source>
        <strain evidence="5">cv. Fuhuasheng</strain>
        <tissue evidence="4">Leaves</tissue>
    </source>
</reference>
<keyword evidence="1" id="KW-0175">Coiled coil</keyword>
<dbReference type="AlphaFoldDB" id="A0A444Z5I4"/>
<dbReference type="PANTHER" id="PTHR33144:SF25">
    <property type="entry name" value="DUF4216 DOMAIN-CONTAINING PROTEIN"/>
    <property type="match status" value="1"/>
</dbReference>
<dbReference type="InterPro" id="IPR004252">
    <property type="entry name" value="Probable_transposase_24"/>
</dbReference>
<proteinExistence type="predicted"/>
<dbReference type="Pfam" id="PF03004">
    <property type="entry name" value="Transposase_24"/>
    <property type="match status" value="1"/>
</dbReference>
<feature type="signal peptide" evidence="3">
    <location>
        <begin position="1"/>
        <end position="18"/>
    </location>
</feature>
<accession>A0A444Z5I4</accession>